<gene>
    <name evidence="2" type="ORF">OPV22_010422</name>
</gene>
<proteinExistence type="predicted"/>
<keyword evidence="3" id="KW-1185">Reference proteome</keyword>
<dbReference type="Proteomes" id="UP001222027">
    <property type="component" value="Unassembled WGS sequence"/>
</dbReference>
<comment type="caution">
    <text evidence="2">The sequence shown here is derived from an EMBL/GenBank/DDBJ whole genome shotgun (WGS) entry which is preliminary data.</text>
</comment>
<protein>
    <recommendedName>
        <fullName evidence="1">AAA+ ATPase At3g28540-like C-terminal domain-containing protein</fullName>
    </recommendedName>
</protein>
<dbReference type="AlphaFoldDB" id="A0AAV8PUE6"/>
<dbReference type="Gene3D" id="6.10.280.40">
    <property type="match status" value="1"/>
</dbReference>
<accession>A0AAV8PUE6</accession>
<organism evidence="2 3">
    <name type="scientific">Ensete ventricosum</name>
    <name type="common">Abyssinian banana</name>
    <name type="synonym">Musa ensete</name>
    <dbReference type="NCBI Taxonomy" id="4639"/>
    <lineage>
        <taxon>Eukaryota</taxon>
        <taxon>Viridiplantae</taxon>
        <taxon>Streptophyta</taxon>
        <taxon>Embryophyta</taxon>
        <taxon>Tracheophyta</taxon>
        <taxon>Spermatophyta</taxon>
        <taxon>Magnoliopsida</taxon>
        <taxon>Liliopsida</taxon>
        <taxon>Zingiberales</taxon>
        <taxon>Musaceae</taxon>
        <taxon>Ensete</taxon>
    </lineage>
</organism>
<name>A0AAV8PUE6_ENSVE</name>
<feature type="domain" description="AAA+ ATPase At3g28540-like C-terminal" evidence="1">
    <location>
        <begin position="10"/>
        <end position="79"/>
    </location>
</feature>
<evidence type="ECO:0000313" key="3">
    <source>
        <dbReference type="Proteomes" id="UP001222027"/>
    </source>
</evidence>
<dbReference type="EMBL" id="JAQQAF010000003">
    <property type="protein sequence ID" value="KAJ8499870.1"/>
    <property type="molecule type" value="Genomic_DNA"/>
</dbReference>
<dbReference type="InterPro" id="IPR050747">
    <property type="entry name" value="Mitochondrial_chaperone_BCS1"/>
</dbReference>
<reference evidence="2 3" key="1">
    <citation type="submission" date="2022-12" db="EMBL/GenBank/DDBJ databases">
        <title>Chromosome-scale assembly of the Ensete ventricosum genome.</title>
        <authorList>
            <person name="Dussert Y."/>
            <person name="Stocks J."/>
            <person name="Wendawek A."/>
            <person name="Woldeyes F."/>
            <person name="Nichols R.A."/>
            <person name="Borrell J.S."/>
        </authorList>
    </citation>
    <scope>NUCLEOTIDE SEQUENCE [LARGE SCALE GENOMIC DNA]</scope>
    <source>
        <strain evidence="3">cv. Maze</strain>
        <tissue evidence="2">Seeds</tissue>
    </source>
</reference>
<sequence length="93" mass="10105">MDKHIEMSYCNFEAFMELANSYLGINSHPLFDTIKGLMEEVKMTSVDVAETLMPKSVKDDVGSCLEGLIQALEMARGVTAKVDNSSGGGDRGE</sequence>
<evidence type="ECO:0000313" key="2">
    <source>
        <dbReference type="EMBL" id="KAJ8499870.1"/>
    </source>
</evidence>
<dbReference type="Pfam" id="PF25568">
    <property type="entry name" value="AAA_lid_At3g28540"/>
    <property type="match status" value="1"/>
</dbReference>
<dbReference type="InterPro" id="IPR058017">
    <property type="entry name" value="At3g28540-like_C"/>
</dbReference>
<evidence type="ECO:0000259" key="1">
    <source>
        <dbReference type="Pfam" id="PF25568"/>
    </source>
</evidence>
<dbReference type="PANTHER" id="PTHR23070">
    <property type="entry name" value="BCS1 AAA-TYPE ATPASE"/>
    <property type="match status" value="1"/>
</dbReference>